<proteinExistence type="predicted"/>
<evidence type="ECO:0000313" key="1">
    <source>
        <dbReference type="EMBL" id="KAL3092161.1"/>
    </source>
</evidence>
<dbReference type="EMBL" id="JBICBT010000928">
    <property type="protein sequence ID" value="KAL3092161.1"/>
    <property type="molecule type" value="Genomic_DNA"/>
</dbReference>
<sequence length="110" mass="13339">MNRYRKALGKIKTKMEEDDDYCIKCKIPTVDEIMNGKESKLKDRFENAFQKAARKAKKIEKKAQELWKDEKTKQMWNDVKAMKLDEKMVKKLWNDQKVEKLKIWKKKNKN</sequence>
<name>A0ABD2JNG9_9BILA</name>
<dbReference type="Proteomes" id="UP001620626">
    <property type="component" value="Unassembled WGS sequence"/>
</dbReference>
<gene>
    <name evidence="1" type="ORF">niasHT_026713</name>
</gene>
<keyword evidence="2" id="KW-1185">Reference proteome</keyword>
<protein>
    <submittedName>
        <fullName evidence="1">Uncharacterized protein</fullName>
    </submittedName>
</protein>
<evidence type="ECO:0000313" key="2">
    <source>
        <dbReference type="Proteomes" id="UP001620626"/>
    </source>
</evidence>
<accession>A0ABD2JNG9</accession>
<dbReference type="AlphaFoldDB" id="A0ABD2JNG9"/>
<reference evidence="1 2" key="1">
    <citation type="submission" date="2024-10" db="EMBL/GenBank/DDBJ databases">
        <authorList>
            <person name="Kim D."/>
        </authorList>
    </citation>
    <scope>NUCLEOTIDE SEQUENCE [LARGE SCALE GENOMIC DNA]</scope>
    <source>
        <strain evidence="1">BH-2024</strain>
    </source>
</reference>
<organism evidence="1 2">
    <name type="scientific">Heterodera trifolii</name>
    <dbReference type="NCBI Taxonomy" id="157864"/>
    <lineage>
        <taxon>Eukaryota</taxon>
        <taxon>Metazoa</taxon>
        <taxon>Ecdysozoa</taxon>
        <taxon>Nematoda</taxon>
        <taxon>Chromadorea</taxon>
        <taxon>Rhabditida</taxon>
        <taxon>Tylenchina</taxon>
        <taxon>Tylenchomorpha</taxon>
        <taxon>Tylenchoidea</taxon>
        <taxon>Heteroderidae</taxon>
        <taxon>Heteroderinae</taxon>
        <taxon>Heterodera</taxon>
    </lineage>
</organism>
<comment type="caution">
    <text evidence="1">The sequence shown here is derived from an EMBL/GenBank/DDBJ whole genome shotgun (WGS) entry which is preliminary data.</text>
</comment>